<evidence type="ECO:0000259" key="5">
    <source>
        <dbReference type="Pfam" id="PF12859"/>
    </source>
</evidence>
<keyword evidence="3" id="KW-0131">Cell cycle</keyword>
<dbReference type="OrthoDB" id="8782693at2759"/>
<comment type="caution">
    <text evidence="6">The sequence shown here is derived from an EMBL/GenBank/DDBJ whole genome shotgun (WGS) entry which is preliminary data.</text>
</comment>
<gene>
    <name evidence="6" type="ORF">GSTENG00014298001</name>
</gene>
<dbReference type="Pfam" id="PF12859">
    <property type="entry name" value="ANAPC1"/>
    <property type="match status" value="1"/>
</dbReference>
<evidence type="ECO:0000256" key="2">
    <source>
        <dbReference type="ARBA" id="ARBA00022776"/>
    </source>
</evidence>
<dbReference type="GO" id="GO:0070979">
    <property type="term" value="P:protein K11-linked ubiquitination"/>
    <property type="evidence" value="ECO:0007669"/>
    <property type="project" value="TreeGrafter"/>
</dbReference>
<protein>
    <submittedName>
        <fullName evidence="6">(spotted green pufferfish) hypothetical protein</fullName>
    </submittedName>
</protein>
<dbReference type="GO" id="GO:0005680">
    <property type="term" value="C:anaphase-promoting complex"/>
    <property type="evidence" value="ECO:0007669"/>
    <property type="project" value="InterPro"/>
</dbReference>
<evidence type="ECO:0000313" key="6">
    <source>
        <dbReference type="EMBL" id="CAF97049.1"/>
    </source>
</evidence>
<reference evidence="6" key="2">
    <citation type="submission" date="2004-02" db="EMBL/GenBank/DDBJ databases">
        <authorList>
            <consortium name="Genoscope"/>
            <consortium name="Whitehead Institute Centre for Genome Research"/>
        </authorList>
    </citation>
    <scope>NUCLEOTIDE SEQUENCE</scope>
</reference>
<dbReference type="InterPro" id="IPR024990">
    <property type="entry name" value="Apc1"/>
</dbReference>
<dbReference type="KEGG" id="tng:GSTEN00014298G001"/>
<proteinExistence type="predicted"/>
<keyword evidence="4" id="KW-0472">Membrane</keyword>
<feature type="non-terminal residue" evidence="6">
    <location>
        <position position="327"/>
    </location>
</feature>
<feature type="domain" description="Anaphase-promoting complex subunit 1 N-terminal" evidence="5">
    <location>
        <begin position="81"/>
        <end position="189"/>
    </location>
</feature>
<evidence type="ECO:0000256" key="1">
    <source>
        <dbReference type="ARBA" id="ARBA00022618"/>
    </source>
</evidence>
<dbReference type="InterPro" id="IPR049255">
    <property type="entry name" value="Apc1_N"/>
</dbReference>
<dbReference type="EMBL" id="CAAE01014532">
    <property type="protein sequence ID" value="CAF97049.1"/>
    <property type="molecule type" value="Genomic_DNA"/>
</dbReference>
<dbReference type="GO" id="GO:0051301">
    <property type="term" value="P:cell division"/>
    <property type="evidence" value="ECO:0007669"/>
    <property type="project" value="UniProtKB-KW"/>
</dbReference>
<dbReference type="PANTHER" id="PTHR12827:SF3">
    <property type="entry name" value="ANAPHASE-PROMOTING COMPLEX SUBUNIT 1"/>
    <property type="match status" value="1"/>
</dbReference>
<dbReference type="GO" id="GO:0031145">
    <property type="term" value="P:anaphase-promoting complex-dependent catabolic process"/>
    <property type="evidence" value="ECO:0007669"/>
    <property type="project" value="TreeGrafter"/>
</dbReference>
<keyword evidence="4" id="KW-1133">Transmembrane helix</keyword>
<dbReference type="GO" id="GO:0007091">
    <property type="term" value="P:metaphase/anaphase transition of mitotic cell cycle"/>
    <property type="evidence" value="ECO:0007669"/>
    <property type="project" value="TreeGrafter"/>
</dbReference>
<dbReference type="PANTHER" id="PTHR12827">
    <property type="entry name" value="MEIOTIC CHECKPOINT REGULATOR TSG24 FAMILY MEMBER"/>
    <property type="match status" value="1"/>
</dbReference>
<dbReference type="AlphaFoldDB" id="Q4SQN3"/>
<evidence type="ECO:0000256" key="4">
    <source>
        <dbReference type="SAM" id="Phobius"/>
    </source>
</evidence>
<keyword evidence="4" id="KW-0812">Transmembrane</keyword>
<sequence>YEETATMIAAGDLQSFVPFGREHCRNHPNAFNLQLRELQPASELWSSDGAAGLVGSLQEVSLQEREGESWQLRKGCTGTGEEDVEFEEELYTAGTVVVWSQGSRNQASNVYKAFTVDSPVQQALWCEFAVPQTKKNEEEVEQTVCIVQSTCINVHTMTGKDFIPPLPFPVSKVWVTKFGLLLERKNTATEAQLCPQGEPLPTIFSMLHPLDEIAPIVCKPGGHFEGSRVQYASDATMTIVFSCCQPSLVVSYDTVQATHSVWVLRKVTPDVRAPTQTKSLGTNTVFLFLTVPFFAAPGAFLGVAVRGRSSKYAITSDGVRVSDLSPP</sequence>
<reference evidence="6" key="1">
    <citation type="journal article" date="2004" name="Nature">
        <title>Genome duplication in the teleost fish Tetraodon nigroviridis reveals the early vertebrate proto-karyotype.</title>
        <authorList>
            <person name="Jaillon O."/>
            <person name="Aury J.-M."/>
            <person name="Brunet F."/>
            <person name="Petit J.-L."/>
            <person name="Stange-Thomann N."/>
            <person name="Mauceli E."/>
            <person name="Bouneau L."/>
            <person name="Fischer C."/>
            <person name="Ozouf-Costaz C."/>
            <person name="Bernot A."/>
            <person name="Nicaud S."/>
            <person name="Jaffe D."/>
            <person name="Fisher S."/>
            <person name="Lutfalla G."/>
            <person name="Dossat C."/>
            <person name="Segurens B."/>
            <person name="Dasilva C."/>
            <person name="Salanoubat M."/>
            <person name="Levy M."/>
            <person name="Boudet N."/>
            <person name="Castellano S."/>
            <person name="Anthouard V."/>
            <person name="Jubin C."/>
            <person name="Castelli V."/>
            <person name="Katinka M."/>
            <person name="Vacherie B."/>
            <person name="Biemont C."/>
            <person name="Skalli Z."/>
            <person name="Cattolico L."/>
            <person name="Poulain J."/>
            <person name="De Berardinis V."/>
            <person name="Cruaud C."/>
            <person name="Duprat S."/>
            <person name="Brottier P."/>
            <person name="Coutanceau J.-P."/>
            <person name="Gouzy J."/>
            <person name="Parra G."/>
            <person name="Lardier G."/>
            <person name="Chapple C."/>
            <person name="McKernan K.J."/>
            <person name="McEwan P."/>
            <person name="Bosak S."/>
            <person name="Kellis M."/>
            <person name="Volff J.-N."/>
            <person name="Guigo R."/>
            <person name="Zody M.C."/>
            <person name="Mesirov J."/>
            <person name="Lindblad-Toh K."/>
            <person name="Birren B."/>
            <person name="Nusbaum C."/>
            <person name="Kahn D."/>
            <person name="Robinson-Rechavi M."/>
            <person name="Laudet V."/>
            <person name="Schachter V."/>
            <person name="Quetier F."/>
            <person name="Saurin W."/>
            <person name="Scarpelli C."/>
            <person name="Wincker P."/>
            <person name="Lander E.S."/>
            <person name="Weissenbach J."/>
            <person name="Roest Crollius H."/>
        </authorList>
    </citation>
    <scope>NUCLEOTIDE SEQUENCE [LARGE SCALE GENOMIC DNA]</scope>
</reference>
<keyword evidence="1" id="KW-0132">Cell division</keyword>
<accession>Q4SQN3</accession>
<evidence type="ECO:0000256" key="3">
    <source>
        <dbReference type="ARBA" id="ARBA00023306"/>
    </source>
</evidence>
<organism evidence="6">
    <name type="scientific">Tetraodon nigroviridis</name>
    <name type="common">Spotted green pufferfish</name>
    <name type="synonym">Chelonodon nigroviridis</name>
    <dbReference type="NCBI Taxonomy" id="99883"/>
    <lineage>
        <taxon>Eukaryota</taxon>
        <taxon>Metazoa</taxon>
        <taxon>Chordata</taxon>
        <taxon>Craniata</taxon>
        <taxon>Vertebrata</taxon>
        <taxon>Euteleostomi</taxon>
        <taxon>Actinopterygii</taxon>
        <taxon>Neopterygii</taxon>
        <taxon>Teleostei</taxon>
        <taxon>Neoteleostei</taxon>
        <taxon>Acanthomorphata</taxon>
        <taxon>Eupercaria</taxon>
        <taxon>Tetraodontiformes</taxon>
        <taxon>Tetradontoidea</taxon>
        <taxon>Tetraodontidae</taxon>
        <taxon>Tetraodon</taxon>
    </lineage>
</organism>
<feature type="transmembrane region" description="Helical" evidence="4">
    <location>
        <begin position="285"/>
        <end position="305"/>
    </location>
</feature>
<name>Q4SQN3_TETNG</name>
<dbReference type="GO" id="GO:0060090">
    <property type="term" value="F:molecular adaptor activity"/>
    <property type="evidence" value="ECO:0007669"/>
    <property type="project" value="TreeGrafter"/>
</dbReference>
<keyword evidence="2" id="KW-0498">Mitosis</keyword>